<dbReference type="Proteomes" id="UP000326939">
    <property type="component" value="Chromosome 11"/>
</dbReference>
<name>A0A5N5KUG8_9ROSI</name>
<dbReference type="EMBL" id="VDCV01000011">
    <property type="protein sequence ID" value="KAB5534095.1"/>
    <property type="molecule type" value="Genomic_DNA"/>
</dbReference>
<evidence type="ECO:0000313" key="1">
    <source>
        <dbReference type="EMBL" id="KAB5534095.1"/>
    </source>
</evidence>
<dbReference type="AlphaFoldDB" id="A0A5N5KUG8"/>
<keyword evidence="2" id="KW-1185">Reference proteome</keyword>
<evidence type="ECO:0000313" key="2">
    <source>
        <dbReference type="Proteomes" id="UP000326939"/>
    </source>
</evidence>
<accession>A0A5N5KUG8</accession>
<comment type="caution">
    <text evidence="1">The sequence shown here is derived from an EMBL/GenBank/DDBJ whole genome shotgun (WGS) entry which is preliminary data.</text>
</comment>
<dbReference type="Gene3D" id="1.10.510.10">
    <property type="entry name" value="Transferase(Phosphotransferase) domain 1"/>
    <property type="match status" value="1"/>
</dbReference>
<reference evidence="2" key="1">
    <citation type="journal article" date="2019" name="Gigascience">
        <title>De novo genome assembly of the endangered Acer yangbiense, a plant species with extremely small populations endemic to Yunnan Province, China.</title>
        <authorList>
            <person name="Yang J."/>
            <person name="Wariss H.M."/>
            <person name="Tao L."/>
            <person name="Zhang R."/>
            <person name="Yun Q."/>
            <person name="Hollingsworth P."/>
            <person name="Dao Z."/>
            <person name="Luo G."/>
            <person name="Guo H."/>
            <person name="Ma Y."/>
            <person name="Sun W."/>
        </authorList>
    </citation>
    <scope>NUCLEOTIDE SEQUENCE [LARGE SCALE GENOMIC DNA]</scope>
    <source>
        <strain evidence="2">cv. br00</strain>
    </source>
</reference>
<protein>
    <submittedName>
        <fullName evidence="1">Uncharacterized protein</fullName>
    </submittedName>
</protein>
<sequence length="102" mass="12057">MKWQRQRSLETIIDPRLRGNSCPESLKKFREVKEKCLVDEGKNCPTMGEVLWHLEYVLQVQEAWMRANATEMSCNSRKLGCVPMPLKLLLLAARHWRIWNCE</sequence>
<proteinExistence type="predicted"/>
<organism evidence="1 2">
    <name type="scientific">Salix brachista</name>
    <dbReference type="NCBI Taxonomy" id="2182728"/>
    <lineage>
        <taxon>Eukaryota</taxon>
        <taxon>Viridiplantae</taxon>
        <taxon>Streptophyta</taxon>
        <taxon>Embryophyta</taxon>
        <taxon>Tracheophyta</taxon>
        <taxon>Spermatophyta</taxon>
        <taxon>Magnoliopsida</taxon>
        <taxon>eudicotyledons</taxon>
        <taxon>Gunneridae</taxon>
        <taxon>Pentapetalae</taxon>
        <taxon>rosids</taxon>
        <taxon>fabids</taxon>
        <taxon>Malpighiales</taxon>
        <taxon>Salicaceae</taxon>
        <taxon>Saliceae</taxon>
        <taxon>Salix</taxon>
    </lineage>
</organism>
<gene>
    <name evidence="1" type="ORF">DKX38_017181</name>
</gene>